<organism evidence="1 2">
    <name type="scientific">Myroides pelagicus</name>
    <dbReference type="NCBI Taxonomy" id="270914"/>
    <lineage>
        <taxon>Bacteria</taxon>
        <taxon>Pseudomonadati</taxon>
        <taxon>Bacteroidota</taxon>
        <taxon>Flavobacteriia</taxon>
        <taxon>Flavobacteriales</taxon>
        <taxon>Flavobacteriaceae</taxon>
        <taxon>Myroides</taxon>
    </lineage>
</organism>
<evidence type="ECO:0008006" key="3">
    <source>
        <dbReference type="Google" id="ProtNLM"/>
    </source>
</evidence>
<evidence type="ECO:0000313" key="1">
    <source>
        <dbReference type="EMBL" id="MTH28584.1"/>
    </source>
</evidence>
<accession>A0A7K1GK35</accession>
<reference evidence="1 2" key="1">
    <citation type="journal article" date="2006" name="Int. J. Syst. Evol. Microbiol.">
        <title>Myroides pelagicus sp. nov., isolated from seawater in Thailand.</title>
        <authorList>
            <person name="Yoon J."/>
            <person name="Maneerat S."/>
            <person name="Kawai F."/>
            <person name="Yokota A."/>
        </authorList>
    </citation>
    <scope>NUCLEOTIDE SEQUENCE [LARGE SCALE GENOMIC DNA]</scope>
    <source>
        <strain evidence="1 2">SM1T</strain>
    </source>
</reference>
<keyword evidence="2" id="KW-1185">Reference proteome</keyword>
<sequence>MNYNLEIQKILLKVEQMEKFSDKVVALKEAIQIADQHNDIDWGFDLRLDLIRNERNTSRCEESFPAFAWILATSDKNEGYFEESDFLWEYKWMFCSAYRNVSIPLEQVLEIGEDLKARLTKNGYSLRAYYNVMTGLHLHLRDYAKAQEYVALADNEVIDDMTNCPACELDTKVEILVDLGKMEEALAKAQDLINKKLTCYSMPFQTFCCFAYNLYLLEDDRATTYFDKALEEYYAHDKYDSSVGYSMAQLICYMHATNHPDTWTFFSRVAEWQLGAEDVHIYNFARYMSVITKGKGEVNLALSPQLPYYRADGVYDISVLHAYFKQLAFEYADAFDRRNKQDGVYRQEVESLLR</sequence>
<dbReference type="Proteomes" id="UP000488936">
    <property type="component" value="Unassembled WGS sequence"/>
</dbReference>
<protein>
    <recommendedName>
        <fullName evidence="3">Tetratricopeptide repeat protein</fullName>
    </recommendedName>
</protein>
<dbReference type="AlphaFoldDB" id="A0A7K1GK35"/>
<name>A0A7K1GK35_9FLAO</name>
<dbReference type="EMBL" id="WMJY01000002">
    <property type="protein sequence ID" value="MTH28584.1"/>
    <property type="molecule type" value="Genomic_DNA"/>
</dbReference>
<dbReference type="OrthoDB" id="56388at2"/>
<proteinExistence type="predicted"/>
<comment type="caution">
    <text evidence="1">The sequence shown here is derived from an EMBL/GenBank/DDBJ whole genome shotgun (WGS) entry which is preliminary data.</text>
</comment>
<gene>
    <name evidence="1" type="ORF">GJV77_01420</name>
</gene>
<dbReference type="RefSeq" id="WP_155034574.1">
    <property type="nucleotide sequence ID" value="NZ_JBHTIG010000038.1"/>
</dbReference>
<evidence type="ECO:0000313" key="2">
    <source>
        <dbReference type="Proteomes" id="UP000488936"/>
    </source>
</evidence>